<reference evidence="2 3" key="1">
    <citation type="submission" date="2019-02" db="EMBL/GenBank/DDBJ databases">
        <title>Deep-cultivation of Planctomycetes and their phenomic and genomic characterization uncovers novel biology.</title>
        <authorList>
            <person name="Wiegand S."/>
            <person name="Jogler M."/>
            <person name="Boedeker C."/>
            <person name="Pinto D."/>
            <person name="Vollmers J."/>
            <person name="Rivas-Marin E."/>
            <person name="Kohn T."/>
            <person name="Peeters S.H."/>
            <person name="Heuer A."/>
            <person name="Rast P."/>
            <person name="Oberbeckmann S."/>
            <person name="Bunk B."/>
            <person name="Jeske O."/>
            <person name="Meyerdierks A."/>
            <person name="Storesund J.E."/>
            <person name="Kallscheuer N."/>
            <person name="Luecker S."/>
            <person name="Lage O.M."/>
            <person name="Pohl T."/>
            <person name="Merkel B.J."/>
            <person name="Hornburger P."/>
            <person name="Mueller R.-W."/>
            <person name="Bruemmer F."/>
            <person name="Labrenz M."/>
            <person name="Spormann A.M."/>
            <person name="Op den Camp H."/>
            <person name="Overmann J."/>
            <person name="Amann R."/>
            <person name="Jetten M.S.M."/>
            <person name="Mascher T."/>
            <person name="Medema M.H."/>
            <person name="Devos D.P."/>
            <person name="Kaster A.-K."/>
            <person name="Ovreas L."/>
            <person name="Rohde M."/>
            <person name="Galperin M.Y."/>
            <person name="Jogler C."/>
        </authorList>
    </citation>
    <scope>NUCLEOTIDE SEQUENCE [LARGE SCALE GENOMIC DNA]</scope>
    <source>
        <strain evidence="2 3">ETA_A1</strain>
    </source>
</reference>
<gene>
    <name evidence="2" type="ORF">ETAA1_20210</name>
</gene>
<sequence precursor="true">MSRSLAPLALVLALTAAATGQDPVERALGVQQAIAAAEKHLAADRPTEAVAVLETQLPNADGRAPFLDALRRAYAAELKQLERTPNAERAAALARRLALLGAEATMTVAVMLPDAPGAAAPLPAAPAAAEPLPDAPAVAATAPGTAEARGLFNQGKYAEAAAKFAAARGAAPLTQDEAVAWAYCRIRAAADTVNPSGCDPTAAAAAEADVIEALKLAPGNAELERVGKQVQAVARARAGNKAAGAPAAAVPGDWEAVESPSFRVRHKGNKALADAVAAAAEVRRAETFTRWSGPPGGAWGAKCEIVLHPTAACYAAMTNRPAAGTGHATVKLSGGRPTERRLDLRADDPDLIPNALPRELTHVVLADLFPGTPPPKWAEEGMAVLAGSPDEVSRYVRTLSRCARAGELVPMASLLELTDFPAADKVTGYLCASVTLVDYLVKLKGEQHFLMFVRDTQRYGTAQALRRQYDLDGPAGLEQAWRRAAVLP</sequence>
<name>A0A517XRD5_9BACT</name>
<dbReference type="KEGG" id="uli:ETAA1_20210"/>
<dbReference type="OrthoDB" id="260154at2"/>
<evidence type="ECO:0000313" key="3">
    <source>
        <dbReference type="Proteomes" id="UP000319576"/>
    </source>
</evidence>
<dbReference type="EMBL" id="CP036273">
    <property type="protein sequence ID" value="QDU20078.1"/>
    <property type="molecule type" value="Genomic_DNA"/>
</dbReference>
<keyword evidence="1" id="KW-0732">Signal</keyword>
<feature type="signal peptide" evidence="1">
    <location>
        <begin position="1"/>
        <end position="20"/>
    </location>
</feature>
<dbReference type="RefSeq" id="WP_145237029.1">
    <property type="nucleotide sequence ID" value="NZ_CP036273.1"/>
</dbReference>
<dbReference type="AlphaFoldDB" id="A0A517XRD5"/>
<evidence type="ECO:0000256" key="1">
    <source>
        <dbReference type="SAM" id="SignalP"/>
    </source>
</evidence>
<dbReference type="Proteomes" id="UP000319576">
    <property type="component" value="Chromosome"/>
</dbReference>
<evidence type="ECO:0000313" key="2">
    <source>
        <dbReference type="EMBL" id="QDU20078.1"/>
    </source>
</evidence>
<accession>A0A517XRD5</accession>
<protein>
    <submittedName>
        <fullName evidence="2">Uncharacterized protein</fullName>
    </submittedName>
</protein>
<proteinExistence type="predicted"/>
<keyword evidence="3" id="KW-1185">Reference proteome</keyword>
<organism evidence="2 3">
    <name type="scientific">Urbifossiella limnaea</name>
    <dbReference type="NCBI Taxonomy" id="2528023"/>
    <lineage>
        <taxon>Bacteria</taxon>
        <taxon>Pseudomonadati</taxon>
        <taxon>Planctomycetota</taxon>
        <taxon>Planctomycetia</taxon>
        <taxon>Gemmatales</taxon>
        <taxon>Gemmataceae</taxon>
        <taxon>Urbifossiella</taxon>
    </lineage>
</organism>
<feature type="chain" id="PRO_5021911065" evidence="1">
    <location>
        <begin position="21"/>
        <end position="488"/>
    </location>
</feature>